<dbReference type="EMBL" id="AOIK01000035">
    <property type="protein sequence ID" value="ELY84592.1"/>
    <property type="molecule type" value="Genomic_DNA"/>
</dbReference>
<feature type="compositionally biased region" description="Polar residues" evidence="1">
    <location>
        <begin position="1"/>
        <end position="11"/>
    </location>
</feature>
<accession>L9ZG49</accession>
<sequence>MESTPPTSDSARYSGPAAAATEVAMTGHDEWVDPASTRTEPADEAADATDWSLPDCPACGRPVWVVTVNGPSDATASPCGCSVPPGSLERE</sequence>
<gene>
    <name evidence="2" type="ORF">C485_14580</name>
</gene>
<dbReference type="AlphaFoldDB" id="L9ZG49"/>
<organism evidence="2 3">
    <name type="scientific">Natrinema altunense (strain JCM 12890 / CGMCC 1.3731 / AJ2)</name>
    <dbReference type="NCBI Taxonomy" id="1227494"/>
    <lineage>
        <taxon>Archaea</taxon>
        <taxon>Methanobacteriati</taxon>
        <taxon>Methanobacteriota</taxon>
        <taxon>Stenosarchaea group</taxon>
        <taxon>Halobacteria</taxon>
        <taxon>Halobacteriales</taxon>
        <taxon>Natrialbaceae</taxon>
        <taxon>Natrinema</taxon>
    </lineage>
</organism>
<protein>
    <recommendedName>
        <fullName evidence="4">Small CPxCG-related zinc finger protein</fullName>
    </recommendedName>
</protein>
<name>L9ZG49_NATA2</name>
<evidence type="ECO:0000313" key="3">
    <source>
        <dbReference type="Proteomes" id="UP000011511"/>
    </source>
</evidence>
<feature type="region of interest" description="Disordered" evidence="1">
    <location>
        <begin position="1"/>
        <end position="49"/>
    </location>
</feature>
<evidence type="ECO:0000313" key="2">
    <source>
        <dbReference type="EMBL" id="ELY84592.1"/>
    </source>
</evidence>
<evidence type="ECO:0008006" key="4">
    <source>
        <dbReference type="Google" id="ProtNLM"/>
    </source>
</evidence>
<comment type="caution">
    <text evidence="2">The sequence shown here is derived from an EMBL/GenBank/DDBJ whole genome shotgun (WGS) entry which is preliminary data.</text>
</comment>
<dbReference type="Proteomes" id="UP000011511">
    <property type="component" value="Unassembled WGS sequence"/>
</dbReference>
<keyword evidence="3" id="KW-1185">Reference proteome</keyword>
<reference evidence="2 3" key="1">
    <citation type="journal article" date="2014" name="PLoS Genet.">
        <title>Phylogenetically driven sequencing of extremely halophilic archaea reveals strategies for static and dynamic osmo-response.</title>
        <authorList>
            <person name="Becker E.A."/>
            <person name="Seitzer P.M."/>
            <person name="Tritt A."/>
            <person name="Larsen D."/>
            <person name="Krusor M."/>
            <person name="Yao A.I."/>
            <person name="Wu D."/>
            <person name="Madern D."/>
            <person name="Eisen J.A."/>
            <person name="Darling A.E."/>
            <person name="Facciotti M.T."/>
        </authorList>
    </citation>
    <scope>NUCLEOTIDE SEQUENCE [LARGE SCALE GENOMIC DNA]</scope>
    <source>
        <strain evidence="2 3">JCM 12890</strain>
    </source>
</reference>
<dbReference type="RefSeq" id="WP_007110164.1">
    <property type="nucleotide sequence ID" value="NZ_AOIK01000035.1"/>
</dbReference>
<evidence type="ECO:0000256" key="1">
    <source>
        <dbReference type="SAM" id="MobiDB-lite"/>
    </source>
</evidence>
<proteinExistence type="predicted"/>
<dbReference type="PATRIC" id="fig|1227494.3.peg.2930"/>
<dbReference type="eggNOG" id="arCOG09253">
    <property type="taxonomic scope" value="Archaea"/>
</dbReference>